<comment type="caution">
    <text evidence="1">The sequence shown here is derived from an EMBL/GenBank/DDBJ whole genome shotgun (WGS) entry which is preliminary data.</text>
</comment>
<name>A0A9J5YCI2_SOLCO</name>
<dbReference type="OrthoDB" id="1827888at2759"/>
<accession>A0A9J5YCI2</accession>
<sequence>MEIVSGILVSNAEKSSIKLLGLRHHGRVTIDALIFGPGITPLRNTATEIFSGKVSMALEMASPPTLWPTRTTFSSVGSEVMNSISGLNPQDIKAIIVGRLKRIQRKAAFHALLFRHGTPHTQTSTSGSGDQIKTPLILFSS</sequence>
<keyword evidence="2" id="KW-1185">Reference proteome</keyword>
<evidence type="ECO:0000313" key="1">
    <source>
        <dbReference type="EMBL" id="KAG5596996.1"/>
    </source>
</evidence>
<protein>
    <submittedName>
        <fullName evidence="1">Uncharacterized protein</fullName>
    </submittedName>
</protein>
<evidence type="ECO:0000313" key="2">
    <source>
        <dbReference type="Proteomes" id="UP000824120"/>
    </source>
</evidence>
<dbReference type="AlphaFoldDB" id="A0A9J5YCI2"/>
<dbReference type="Proteomes" id="UP000824120">
    <property type="component" value="Chromosome 7"/>
</dbReference>
<organism evidence="1 2">
    <name type="scientific">Solanum commersonii</name>
    <name type="common">Commerson's wild potato</name>
    <name type="synonym">Commerson's nightshade</name>
    <dbReference type="NCBI Taxonomy" id="4109"/>
    <lineage>
        <taxon>Eukaryota</taxon>
        <taxon>Viridiplantae</taxon>
        <taxon>Streptophyta</taxon>
        <taxon>Embryophyta</taxon>
        <taxon>Tracheophyta</taxon>
        <taxon>Spermatophyta</taxon>
        <taxon>Magnoliopsida</taxon>
        <taxon>eudicotyledons</taxon>
        <taxon>Gunneridae</taxon>
        <taxon>Pentapetalae</taxon>
        <taxon>asterids</taxon>
        <taxon>lamiids</taxon>
        <taxon>Solanales</taxon>
        <taxon>Solanaceae</taxon>
        <taxon>Solanoideae</taxon>
        <taxon>Solaneae</taxon>
        <taxon>Solanum</taxon>
    </lineage>
</organism>
<proteinExistence type="predicted"/>
<reference evidence="1 2" key="1">
    <citation type="submission" date="2020-09" db="EMBL/GenBank/DDBJ databases">
        <title>De no assembly of potato wild relative species, Solanum commersonii.</title>
        <authorList>
            <person name="Cho K."/>
        </authorList>
    </citation>
    <scope>NUCLEOTIDE SEQUENCE [LARGE SCALE GENOMIC DNA]</scope>
    <source>
        <strain evidence="1">LZ3.2</strain>
        <tissue evidence="1">Leaf</tissue>
    </source>
</reference>
<gene>
    <name evidence="1" type="ORF">H5410_038228</name>
</gene>
<dbReference type="EMBL" id="JACXVP010000007">
    <property type="protein sequence ID" value="KAG5596996.1"/>
    <property type="molecule type" value="Genomic_DNA"/>
</dbReference>